<dbReference type="GO" id="GO:0043531">
    <property type="term" value="F:ADP binding"/>
    <property type="evidence" value="ECO:0007669"/>
    <property type="project" value="InterPro"/>
</dbReference>
<name>A0A9X4M1C0_9ACTN</name>
<comment type="caution">
    <text evidence="2">The sequence shown here is derived from an EMBL/GenBank/DDBJ whole genome shotgun (WGS) entry which is preliminary data.</text>
</comment>
<dbReference type="SUPFAM" id="SSF46894">
    <property type="entry name" value="C-terminal effector domain of the bipartite response regulators"/>
    <property type="match status" value="1"/>
</dbReference>
<protein>
    <submittedName>
        <fullName evidence="2">LuxR C-terminal-related transcriptional regulator</fullName>
    </submittedName>
</protein>
<dbReference type="Gene3D" id="1.25.40.10">
    <property type="entry name" value="Tetratricopeptide repeat domain"/>
    <property type="match status" value="1"/>
</dbReference>
<dbReference type="GO" id="GO:0006355">
    <property type="term" value="P:regulation of DNA-templated transcription"/>
    <property type="evidence" value="ECO:0007669"/>
    <property type="project" value="InterPro"/>
</dbReference>
<dbReference type="InterPro" id="IPR058852">
    <property type="entry name" value="HTH_77"/>
</dbReference>
<dbReference type="PRINTS" id="PR00038">
    <property type="entry name" value="HTHLUXR"/>
</dbReference>
<dbReference type="RefSeq" id="WP_277833938.1">
    <property type="nucleotide sequence ID" value="NZ_JAAIVF010000005.1"/>
</dbReference>
<evidence type="ECO:0000259" key="1">
    <source>
        <dbReference type="PROSITE" id="PS50043"/>
    </source>
</evidence>
<dbReference type="InterPro" id="IPR016032">
    <property type="entry name" value="Sig_transdc_resp-reg_C-effctor"/>
</dbReference>
<accession>A0A9X4M1C0</accession>
<dbReference type="AlphaFoldDB" id="A0A9X4M1C0"/>
<dbReference type="Pfam" id="PF00931">
    <property type="entry name" value="NB-ARC"/>
    <property type="match status" value="1"/>
</dbReference>
<dbReference type="SUPFAM" id="SSF48452">
    <property type="entry name" value="TPR-like"/>
    <property type="match status" value="2"/>
</dbReference>
<dbReference type="InterPro" id="IPR027417">
    <property type="entry name" value="P-loop_NTPase"/>
</dbReference>
<dbReference type="PANTHER" id="PTHR47691:SF3">
    <property type="entry name" value="HTH-TYPE TRANSCRIPTIONAL REGULATOR RV0890C-RELATED"/>
    <property type="match status" value="1"/>
</dbReference>
<proteinExistence type="predicted"/>
<dbReference type="SMART" id="SM00421">
    <property type="entry name" value="HTH_LUXR"/>
    <property type="match status" value="1"/>
</dbReference>
<keyword evidence="3" id="KW-1185">Reference proteome</keyword>
<dbReference type="InterPro" id="IPR002182">
    <property type="entry name" value="NB-ARC"/>
</dbReference>
<dbReference type="EMBL" id="JANRHA010000006">
    <property type="protein sequence ID" value="MDG3014972.1"/>
    <property type="molecule type" value="Genomic_DNA"/>
</dbReference>
<dbReference type="SUPFAM" id="SSF52540">
    <property type="entry name" value="P-loop containing nucleoside triphosphate hydrolases"/>
    <property type="match status" value="1"/>
</dbReference>
<reference evidence="2" key="1">
    <citation type="submission" date="2022-08" db="EMBL/GenBank/DDBJ databases">
        <title>Genome analysis of Corynebacteriales strain.</title>
        <authorList>
            <person name="Lee S.D."/>
        </authorList>
    </citation>
    <scope>NUCLEOTIDE SEQUENCE</scope>
    <source>
        <strain evidence="2">D3-21</strain>
    </source>
</reference>
<dbReference type="InterPro" id="IPR011990">
    <property type="entry name" value="TPR-like_helical_dom_sf"/>
</dbReference>
<dbReference type="InterPro" id="IPR036388">
    <property type="entry name" value="WH-like_DNA-bd_sf"/>
</dbReference>
<dbReference type="Gene3D" id="3.40.50.300">
    <property type="entry name" value="P-loop containing nucleotide triphosphate hydrolases"/>
    <property type="match status" value="1"/>
</dbReference>
<dbReference type="Proteomes" id="UP001152755">
    <property type="component" value="Unassembled WGS sequence"/>
</dbReference>
<gene>
    <name evidence="2" type="ORF">NVS88_10430</name>
</gene>
<dbReference type="PRINTS" id="PR00364">
    <property type="entry name" value="DISEASERSIST"/>
</dbReference>
<evidence type="ECO:0000313" key="2">
    <source>
        <dbReference type="EMBL" id="MDG3014972.1"/>
    </source>
</evidence>
<dbReference type="Gene3D" id="1.10.10.10">
    <property type="entry name" value="Winged helix-like DNA-binding domain superfamily/Winged helix DNA-binding domain"/>
    <property type="match status" value="1"/>
</dbReference>
<dbReference type="Pfam" id="PF00196">
    <property type="entry name" value="GerE"/>
    <property type="match status" value="1"/>
</dbReference>
<sequence length="783" mass="84936">MTSAVRGKVGNLPWELTSFVGRRHEVAEVKRLLAESRLVTLTGIGGVGKTRLALHVAEQLSRAFDGGVWLVELGELRDPDLVADVVVTALGLSEHRTRSAADLLVDFLQDRHLLLVLDNCEQVVDGVALLTASLLRASRRLQVLATSREPLAILGETVFRVPPLTVPDPERPRTSPGLPNNEAVRLFAERARSAVPGFELTEQNQQSVAAVCRRLEGLPLAIELAAARLRALSVDQVLRSLADRFRLLTANSREAPTRQQTLRLCVDWSATLLTGDERELWGRLAVFAGGFELDAAEATCAGDLDPVEFVDAVSSLVDKSILIRDEADGTVRYRLLETLSEYGRELLHEAGEYDELRRRHRDWYEGLAVRSEREWIGPAQLGLISRLRRERSNLRRALEFGTSRPDAVGPGLRTATALYEFAVATGQLIEGKYWLDRLLACPPGDASVEDRALALCADARFTALHGDFPEARGLIERARAVAGPTPDRLIAARLDLAEGITDCYSGAPDLAVGHLERALSWFRGEGDLLHQTATLTVLGVAHTLAGRPADGADVFDQVLRLGAAHGESKYRSYALSALGLARAGLSDFAGAREAVEQSLRICHATGDPLTASACLKTLSWIAAELHEDERAAVLMGAASTVGESVGRPAVIAQDMLGRHEETLRRVRRTLGRSGFAAAFRRGHQFGADAAVAYALDEQHPASEDRPAVGEGAGVAALTRRERQVAELVAQGMTNRSIAERLVISQRTVDGHVEHVLNKLGFTARAQIAAWVAEQGARDTGGTR</sequence>
<organism evidence="2 3">
    <name type="scientific">Speluncibacter jeojiensis</name>
    <dbReference type="NCBI Taxonomy" id="2710754"/>
    <lineage>
        <taxon>Bacteria</taxon>
        <taxon>Bacillati</taxon>
        <taxon>Actinomycetota</taxon>
        <taxon>Actinomycetes</taxon>
        <taxon>Mycobacteriales</taxon>
        <taxon>Speluncibacteraceae</taxon>
        <taxon>Speluncibacter</taxon>
    </lineage>
</organism>
<dbReference type="PROSITE" id="PS00622">
    <property type="entry name" value="HTH_LUXR_1"/>
    <property type="match status" value="1"/>
</dbReference>
<evidence type="ECO:0000313" key="3">
    <source>
        <dbReference type="Proteomes" id="UP001152755"/>
    </source>
</evidence>
<dbReference type="PROSITE" id="PS50043">
    <property type="entry name" value="HTH_LUXR_2"/>
    <property type="match status" value="1"/>
</dbReference>
<dbReference type="CDD" id="cd06170">
    <property type="entry name" value="LuxR_C_like"/>
    <property type="match status" value="1"/>
</dbReference>
<dbReference type="PANTHER" id="PTHR47691">
    <property type="entry name" value="REGULATOR-RELATED"/>
    <property type="match status" value="1"/>
</dbReference>
<dbReference type="GO" id="GO:0003677">
    <property type="term" value="F:DNA binding"/>
    <property type="evidence" value="ECO:0007669"/>
    <property type="project" value="InterPro"/>
</dbReference>
<dbReference type="Pfam" id="PF25872">
    <property type="entry name" value="HTH_77"/>
    <property type="match status" value="1"/>
</dbReference>
<feature type="domain" description="HTH luxR-type" evidence="1">
    <location>
        <begin position="710"/>
        <end position="775"/>
    </location>
</feature>
<dbReference type="InterPro" id="IPR000792">
    <property type="entry name" value="Tscrpt_reg_LuxR_C"/>
</dbReference>